<dbReference type="Proteomes" id="UP001150924">
    <property type="component" value="Unassembled WGS sequence"/>
</dbReference>
<dbReference type="RefSeq" id="WP_267776051.1">
    <property type="nucleotide sequence ID" value="NZ_JAPNKE010000002.1"/>
</dbReference>
<gene>
    <name evidence="2" type="ORF">OV079_45050</name>
</gene>
<reference evidence="2" key="1">
    <citation type="submission" date="2022-11" db="EMBL/GenBank/DDBJ databases">
        <title>Minimal conservation of predation-associated metabolite biosynthetic gene clusters underscores biosynthetic potential of Myxococcota including descriptions for ten novel species: Archangium lansinium sp. nov., Myxococcus landrumus sp. nov., Nannocystis bai.</title>
        <authorList>
            <person name="Ahearne A."/>
            <person name="Stevens C."/>
            <person name="Phillips K."/>
        </authorList>
    </citation>
    <scope>NUCLEOTIDE SEQUENCE</scope>
    <source>
        <strain evidence="2">Na p29</strain>
    </source>
</reference>
<dbReference type="Gene3D" id="2.130.10.10">
    <property type="entry name" value="YVTN repeat-like/Quinoprotein amine dehydrogenase"/>
    <property type="match status" value="1"/>
</dbReference>
<dbReference type="InterPro" id="IPR015943">
    <property type="entry name" value="WD40/YVTN_repeat-like_dom_sf"/>
</dbReference>
<keyword evidence="3" id="KW-1185">Reference proteome</keyword>
<dbReference type="EMBL" id="JAPNKE010000002">
    <property type="protein sequence ID" value="MCY1012584.1"/>
    <property type="molecule type" value="Genomic_DNA"/>
</dbReference>
<evidence type="ECO:0000313" key="2">
    <source>
        <dbReference type="EMBL" id="MCY1012584.1"/>
    </source>
</evidence>
<organism evidence="2 3">
    <name type="scientific">Nannocystis pusilla</name>
    <dbReference type="NCBI Taxonomy" id="889268"/>
    <lineage>
        <taxon>Bacteria</taxon>
        <taxon>Pseudomonadati</taxon>
        <taxon>Myxococcota</taxon>
        <taxon>Polyangia</taxon>
        <taxon>Nannocystales</taxon>
        <taxon>Nannocystaceae</taxon>
        <taxon>Nannocystis</taxon>
    </lineage>
</organism>
<comment type="caution">
    <text evidence="2">The sequence shown here is derived from an EMBL/GenBank/DDBJ whole genome shotgun (WGS) entry which is preliminary data.</text>
</comment>
<feature type="region of interest" description="Disordered" evidence="1">
    <location>
        <begin position="323"/>
        <end position="359"/>
    </location>
</feature>
<dbReference type="AlphaFoldDB" id="A0A9X3J391"/>
<proteinExistence type="predicted"/>
<dbReference type="SUPFAM" id="SSF110296">
    <property type="entry name" value="Oligoxyloglucan reducing end-specific cellobiohydrolase"/>
    <property type="match status" value="1"/>
</dbReference>
<feature type="compositionally biased region" description="Low complexity" evidence="1">
    <location>
        <begin position="336"/>
        <end position="348"/>
    </location>
</feature>
<protein>
    <submittedName>
        <fullName evidence="2">Uncharacterized protein</fullName>
    </submittedName>
</protein>
<evidence type="ECO:0000256" key="1">
    <source>
        <dbReference type="SAM" id="MobiDB-lite"/>
    </source>
</evidence>
<evidence type="ECO:0000313" key="3">
    <source>
        <dbReference type="Proteomes" id="UP001150924"/>
    </source>
</evidence>
<sequence>MTFPPGAIRVDITADTRWIGAGPPPFGQYDIPFGDTTSNSTTATASFANGRFTLDEVTLGFDTFSITASLDPATCSGLLPLDWLDLGFPDDEETVSWVKTDPEDDDIVYVGYNGGVMISFDGANPETMVWETIATGMDMSESRFAIDPNDPETLYAVIGTQIFVSHDRGATPFTLLTEQLPTGLGITVLHASADGSLYVGTSYKFGPPADPGSPGVYKWDGGPGPFVELPFDEDEYEDPGSAYSLFAHVIAEDAAKGILYYGGEITPIPDLNGYDAPNMRSVSGGPWSNMNAGLLDWHVTSINVDPNNSKVYAKEENSTLWESDDSGACWLPSRATKPSPSSWTSTTPRACSREHRLPA</sequence>
<accession>A0A9X3J391</accession>
<name>A0A9X3J391_9BACT</name>